<evidence type="ECO:0000313" key="2">
    <source>
        <dbReference type="EMBL" id="KAL3870010.1"/>
    </source>
</evidence>
<reference evidence="2 3" key="1">
    <citation type="submission" date="2024-11" db="EMBL/GenBank/DDBJ databases">
        <title>Chromosome-level genome assembly of the freshwater bivalve Anodonta woodiana.</title>
        <authorList>
            <person name="Chen X."/>
        </authorList>
    </citation>
    <scope>NUCLEOTIDE SEQUENCE [LARGE SCALE GENOMIC DNA]</scope>
    <source>
        <strain evidence="2">MN2024</strain>
        <tissue evidence="2">Gills</tissue>
    </source>
</reference>
<feature type="region of interest" description="Disordered" evidence="1">
    <location>
        <begin position="339"/>
        <end position="367"/>
    </location>
</feature>
<feature type="region of interest" description="Disordered" evidence="1">
    <location>
        <begin position="24"/>
        <end position="54"/>
    </location>
</feature>
<sequence length="514" mass="59622">MDTKQISYMDDRSDWRRSNLREIFSSRGITKQNQTQSPKKKPAPAPPNSQIQMPKIGNYVPRMLKENKSHENSSSVIKTPAPTLNTIQDPPPAKMNFFIMGDKNVPLLIENGVNENKEDWPVPKPRKKRQAQMNHREEIEIFRRDSEEEMDTLRNDRHSSYENTTKTSRNSSEMINDIILAPPASFSPTQILEPREPAEIESVPSGNTKINPLYGTPVNGNHPIIQPPAEFMDTSSPSEITMNRIGYERIESVHNQNSAKETSNGYGYPYIPPPDYDEEEKTMILEDEEDNDKHYHINQANESLRHVEEDDFGKYLSDEEDFEFDSLPVTSRRMKVTQFMSNPHQKRKSSAPTLSKSDSLFKTPKKHKEGLYQRSTIRDFAYSDSKIGWGDRTVRSTSAKGRYIKREKDRKKLTDQQYLEQQKPNTYEEFLNTRQMGDYENFLHAKSKSQNNLDSPTSSDSGHETSDDAYRESVYYHSQPKELLDKNIDSKSTFWKKLTWKFKRNFGVQQLGNR</sequence>
<evidence type="ECO:0000313" key="3">
    <source>
        <dbReference type="Proteomes" id="UP001634394"/>
    </source>
</evidence>
<organism evidence="2 3">
    <name type="scientific">Sinanodonta woodiana</name>
    <name type="common">Chinese pond mussel</name>
    <name type="synonym">Anodonta woodiana</name>
    <dbReference type="NCBI Taxonomy" id="1069815"/>
    <lineage>
        <taxon>Eukaryota</taxon>
        <taxon>Metazoa</taxon>
        <taxon>Spiralia</taxon>
        <taxon>Lophotrochozoa</taxon>
        <taxon>Mollusca</taxon>
        <taxon>Bivalvia</taxon>
        <taxon>Autobranchia</taxon>
        <taxon>Heteroconchia</taxon>
        <taxon>Palaeoheterodonta</taxon>
        <taxon>Unionida</taxon>
        <taxon>Unionoidea</taxon>
        <taxon>Unionidae</taxon>
        <taxon>Unioninae</taxon>
        <taxon>Sinanodonta</taxon>
    </lineage>
</organism>
<comment type="caution">
    <text evidence="2">The sequence shown here is derived from an EMBL/GenBank/DDBJ whole genome shotgun (WGS) entry which is preliminary data.</text>
</comment>
<feature type="compositionally biased region" description="Polar residues" evidence="1">
    <location>
        <begin position="72"/>
        <end position="88"/>
    </location>
</feature>
<name>A0ABD3WBR6_SINWO</name>
<feature type="region of interest" description="Disordered" evidence="1">
    <location>
        <begin position="67"/>
        <end position="89"/>
    </location>
</feature>
<feature type="compositionally biased region" description="Polar residues" evidence="1">
    <location>
        <begin position="350"/>
        <end position="360"/>
    </location>
</feature>
<proteinExistence type="predicted"/>
<dbReference type="AlphaFoldDB" id="A0ABD3WBR6"/>
<keyword evidence="3" id="KW-1185">Reference proteome</keyword>
<evidence type="ECO:0000256" key="1">
    <source>
        <dbReference type="SAM" id="MobiDB-lite"/>
    </source>
</evidence>
<dbReference type="EMBL" id="JBJQND010000008">
    <property type="protein sequence ID" value="KAL3870010.1"/>
    <property type="molecule type" value="Genomic_DNA"/>
</dbReference>
<accession>A0ABD3WBR6</accession>
<feature type="compositionally biased region" description="Polar residues" evidence="1">
    <location>
        <begin position="448"/>
        <end position="460"/>
    </location>
</feature>
<protein>
    <submittedName>
        <fullName evidence="2">Uncharacterized protein</fullName>
    </submittedName>
</protein>
<gene>
    <name evidence="2" type="ORF">ACJMK2_042627</name>
</gene>
<feature type="compositionally biased region" description="Polar residues" evidence="1">
    <location>
        <begin position="27"/>
        <end position="37"/>
    </location>
</feature>
<dbReference type="Proteomes" id="UP001634394">
    <property type="component" value="Unassembled WGS sequence"/>
</dbReference>
<feature type="region of interest" description="Disordered" evidence="1">
    <location>
        <begin position="448"/>
        <end position="467"/>
    </location>
</feature>